<dbReference type="GO" id="GO:0016020">
    <property type="term" value="C:membrane"/>
    <property type="evidence" value="ECO:0007669"/>
    <property type="project" value="InterPro"/>
</dbReference>
<protein>
    <recommendedName>
        <fullName evidence="4">Sodium:glutamate symporter</fullName>
    </recommendedName>
</protein>
<feature type="transmembrane region" description="Helical" evidence="1">
    <location>
        <begin position="113"/>
        <end position="131"/>
    </location>
</feature>
<dbReference type="GO" id="GO:0015501">
    <property type="term" value="F:glutamate:sodium symporter activity"/>
    <property type="evidence" value="ECO:0007669"/>
    <property type="project" value="InterPro"/>
</dbReference>
<reference evidence="2" key="2">
    <citation type="journal article" date="2021" name="PeerJ">
        <title>Extensive microbial diversity within the chicken gut microbiome revealed by metagenomics and culture.</title>
        <authorList>
            <person name="Gilroy R."/>
            <person name="Ravi A."/>
            <person name="Getino M."/>
            <person name="Pursley I."/>
            <person name="Horton D.L."/>
            <person name="Alikhan N.F."/>
            <person name="Baker D."/>
            <person name="Gharbi K."/>
            <person name="Hall N."/>
            <person name="Watson M."/>
            <person name="Adriaenssens E.M."/>
            <person name="Foster-Nyarko E."/>
            <person name="Jarju S."/>
            <person name="Secka A."/>
            <person name="Antonio M."/>
            <person name="Oren A."/>
            <person name="Chaudhuri R.R."/>
            <person name="La Ragione R."/>
            <person name="Hildebrand F."/>
            <person name="Pallen M.J."/>
        </authorList>
    </citation>
    <scope>NUCLEOTIDE SEQUENCE</scope>
    <source>
        <strain evidence="2">ChiHjej10B9-9673</strain>
    </source>
</reference>
<dbReference type="Pfam" id="PF03616">
    <property type="entry name" value="Glt_symporter"/>
    <property type="match status" value="1"/>
</dbReference>
<feature type="transmembrane region" description="Helical" evidence="1">
    <location>
        <begin position="330"/>
        <end position="349"/>
    </location>
</feature>
<name>A0A9D1JUU4_9FIRM</name>
<feature type="transmembrane region" description="Helical" evidence="1">
    <location>
        <begin position="12"/>
        <end position="30"/>
    </location>
</feature>
<dbReference type="AlphaFoldDB" id="A0A9D1JUU4"/>
<proteinExistence type="predicted"/>
<evidence type="ECO:0000313" key="2">
    <source>
        <dbReference type="EMBL" id="HIS66502.1"/>
    </source>
</evidence>
<reference evidence="2" key="1">
    <citation type="submission" date="2020-10" db="EMBL/GenBank/DDBJ databases">
        <authorList>
            <person name="Gilroy R."/>
        </authorList>
    </citation>
    <scope>NUCLEOTIDE SEQUENCE</scope>
    <source>
        <strain evidence="2">ChiHjej10B9-9673</strain>
    </source>
</reference>
<dbReference type="GO" id="GO:0015813">
    <property type="term" value="P:L-glutamate transmembrane transport"/>
    <property type="evidence" value="ECO:0007669"/>
    <property type="project" value="InterPro"/>
</dbReference>
<organism evidence="2 3">
    <name type="scientific">Candidatus Scatomorpha merdipullorum</name>
    <dbReference type="NCBI Taxonomy" id="2840927"/>
    <lineage>
        <taxon>Bacteria</taxon>
        <taxon>Bacillati</taxon>
        <taxon>Bacillota</taxon>
        <taxon>Clostridia</taxon>
        <taxon>Eubacteriales</taxon>
        <taxon>Candidatus Scatomorpha</taxon>
    </lineage>
</organism>
<feature type="transmembrane region" description="Helical" evidence="1">
    <location>
        <begin position="173"/>
        <end position="196"/>
    </location>
</feature>
<feature type="transmembrane region" description="Helical" evidence="1">
    <location>
        <begin position="264"/>
        <end position="286"/>
    </location>
</feature>
<feature type="transmembrane region" description="Helical" evidence="1">
    <location>
        <begin position="427"/>
        <end position="445"/>
    </location>
</feature>
<evidence type="ECO:0008006" key="4">
    <source>
        <dbReference type="Google" id="ProtNLM"/>
    </source>
</evidence>
<keyword evidence="1" id="KW-0472">Membrane</keyword>
<keyword evidence="1" id="KW-1133">Transmembrane helix</keyword>
<dbReference type="PANTHER" id="PTHR36178">
    <property type="entry name" value="SLR0625 PROTEIN"/>
    <property type="match status" value="1"/>
</dbReference>
<dbReference type="InterPro" id="IPR004445">
    <property type="entry name" value="GltS"/>
</dbReference>
<evidence type="ECO:0000256" key="1">
    <source>
        <dbReference type="SAM" id="Phobius"/>
    </source>
</evidence>
<feature type="transmembrane region" description="Helical" evidence="1">
    <location>
        <begin position="236"/>
        <end position="258"/>
    </location>
</feature>
<feature type="transmembrane region" description="Helical" evidence="1">
    <location>
        <begin position="42"/>
        <end position="62"/>
    </location>
</feature>
<keyword evidence="1" id="KW-0812">Transmembrane</keyword>
<dbReference type="EMBL" id="DVJK01000079">
    <property type="protein sequence ID" value="HIS66502.1"/>
    <property type="molecule type" value="Genomic_DNA"/>
</dbReference>
<sequence length="464" mass="50765">MPETVVFSDAYVWTFMGQLAILFIAILAGNVLRTWVPFLKKLYIPAAIIGGFLVLGLKQIPALTPLVDNATMEIITYHALGLGFAAMALKTAQEEKKVSTVKVVESGAIMAGGYLIQAVIGLVLSIAFYFINSKYFYAAGLILPMGFGQSTGSALSWGSNFEANYNFAGGSNFGLAVAAIGFIVGSVFGVIYLNIATRKGLVKPRRALAAEKDHVIIEDPNEIPNSESIDKLTVQLCLVALAYAGAYGIMLLLAAVPIKAVGDLAWGLNFLWALVAAFLIKTFMAAMKKKGVIKRYYTNNHLMDRISGTMFDAMIAAGIMAIDIEDVLENIWLLIATCLIGTVITFWYVRKATKHAYKNYEIESFLTNFGTLTGTLSTGMVLLREIDPDFVTPASSNIVLQNIPSIGFLAPLLLTLGFAASSLTNTFIMFGVYLVLFIAYNVFLFRRRIFKKRYADKPEEVWTE</sequence>
<evidence type="ECO:0000313" key="3">
    <source>
        <dbReference type="Proteomes" id="UP000824001"/>
    </source>
</evidence>
<comment type="caution">
    <text evidence="2">The sequence shown here is derived from an EMBL/GenBank/DDBJ whole genome shotgun (WGS) entry which is preliminary data.</text>
</comment>
<accession>A0A9D1JUU4</accession>
<dbReference type="PANTHER" id="PTHR36178:SF1">
    <property type="entry name" value="SODIUM_GLUTAMATE SYMPORTER"/>
    <property type="match status" value="1"/>
</dbReference>
<feature type="transmembrane region" description="Helical" evidence="1">
    <location>
        <begin position="403"/>
        <end position="421"/>
    </location>
</feature>
<dbReference type="Proteomes" id="UP000824001">
    <property type="component" value="Unassembled WGS sequence"/>
</dbReference>
<gene>
    <name evidence="2" type="ORF">IAC18_02950</name>
</gene>